<keyword evidence="6 10" id="KW-0732">Signal</keyword>
<evidence type="ECO:0000256" key="1">
    <source>
        <dbReference type="ARBA" id="ARBA00001947"/>
    </source>
</evidence>
<name>A0ABR6YE17_9BURK</name>
<evidence type="ECO:0000256" key="5">
    <source>
        <dbReference type="ARBA" id="ARBA00022723"/>
    </source>
</evidence>
<keyword evidence="8" id="KW-0862">Zinc</keyword>
<comment type="subcellular location">
    <subcellularLocation>
        <location evidence="2">Secreted</location>
    </subcellularLocation>
</comment>
<dbReference type="Gene3D" id="3.40.30.160">
    <property type="entry name" value="Collagenase ColT, N-terminal domain"/>
    <property type="match status" value="1"/>
</dbReference>
<feature type="chain" id="PRO_5045872071" evidence="10">
    <location>
        <begin position="19"/>
        <end position="316"/>
    </location>
</feature>
<keyword evidence="7" id="KW-0378">Hydrolase</keyword>
<dbReference type="PANTHER" id="PTHR13062:SF9">
    <property type="entry name" value="MICROBIAL COLLAGENASE"/>
    <property type="match status" value="1"/>
</dbReference>
<dbReference type="PANTHER" id="PTHR13062">
    <property type="entry name" value="COLLAGENASE"/>
    <property type="match status" value="1"/>
</dbReference>
<dbReference type="PRINTS" id="PR00931">
    <property type="entry name" value="MICOLLPTASE"/>
</dbReference>
<gene>
    <name evidence="11" type="ORF">H8K55_14530</name>
</gene>
<evidence type="ECO:0000256" key="7">
    <source>
        <dbReference type="ARBA" id="ARBA00022801"/>
    </source>
</evidence>
<evidence type="ECO:0000313" key="11">
    <source>
        <dbReference type="EMBL" id="MBC3874805.1"/>
    </source>
</evidence>
<evidence type="ECO:0000256" key="4">
    <source>
        <dbReference type="ARBA" id="ARBA00022670"/>
    </source>
</evidence>
<dbReference type="Gene3D" id="1.10.390.20">
    <property type="match status" value="1"/>
</dbReference>
<keyword evidence="5" id="KW-0479">Metal-binding</keyword>
<evidence type="ECO:0000256" key="2">
    <source>
        <dbReference type="ARBA" id="ARBA00004613"/>
    </source>
</evidence>
<evidence type="ECO:0000313" key="12">
    <source>
        <dbReference type="Proteomes" id="UP000624279"/>
    </source>
</evidence>
<protein>
    <submittedName>
        <fullName evidence="11">Collagenase</fullName>
    </submittedName>
</protein>
<evidence type="ECO:0000256" key="8">
    <source>
        <dbReference type="ARBA" id="ARBA00022833"/>
    </source>
</evidence>
<evidence type="ECO:0000256" key="6">
    <source>
        <dbReference type="ARBA" id="ARBA00022729"/>
    </source>
</evidence>
<comment type="caution">
    <text evidence="11">The sequence shown here is derived from an EMBL/GenBank/DDBJ whole genome shotgun (WGS) entry which is preliminary data.</text>
</comment>
<keyword evidence="3" id="KW-0964">Secreted</keyword>
<dbReference type="Pfam" id="PF01752">
    <property type="entry name" value="Peptidase_M9"/>
    <property type="match status" value="1"/>
</dbReference>
<dbReference type="InterPro" id="IPR002169">
    <property type="entry name" value="Peptidase_M9A/M9B"/>
</dbReference>
<dbReference type="EMBL" id="JACOGA010000013">
    <property type="protein sequence ID" value="MBC3874805.1"/>
    <property type="molecule type" value="Genomic_DNA"/>
</dbReference>
<comment type="cofactor">
    <cofactor evidence="1">
        <name>Zn(2+)</name>
        <dbReference type="ChEBI" id="CHEBI:29105"/>
    </cofactor>
</comment>
<sequence length="316" mass="35651">MLSIACLYSGFTPTLANAAQATQNVVTAPISLKGVDLILNRQHTCSATLSLRSEALTSEQEQAACQQLGQLEKEFHQLFSRGTGTKLTPVKHDNNSSLRANIYRDQASFALYAGKHFNMPVNNGGMYLEGLPAQTENHAEFVAYQREQGKVHNLGHEYIHYLDGRFNLYGDFCANLHDSHAAPENCPKPAPQTPYLVWWGEGIAEYLAHGKSNPNAIAQAKKKTYRLSELFDTGYEKNNNSTRIYSWGYLAVRFMLERHREQIEQMLVFTRTGDYPRYQALVRSWGTSLDSEFVEWIETISAESAEKIAENTESKK</sequence>
<evidence type="ECO:0000256" key="9">
    <source>
        <dbReference type="ARBA" id="ARBA00023049"/>
    </source>
</evidence>
<dbReference type="Proteomes" id="UP000624279">
    <property type="component" value="Unassembled WGS sequence"/>
</dbReference>
<accession>A0ABR6YE17</accession>
<keyword evidence="12" id="KW-1185">Reference proteome</keyword>
<evidence type="ECO:0000256" key="10">
    <source>
        <dbReference type="SAM" id="SignalP"/>
    </source>
</evidence>
<keyword evidence="9" id="KW-0482">Metalloprotease</keyword>
<feature type="signal peptide" evidence="10">
    <location>
        <begin position="1"/>
        <end position="18"/>
    </location>
</feature>
<evidence type="ECO:0000256" key="3">
    <source>
        <dbReference type="ARBA" id="ARBA00022525"/>
    </source>
</evidence>
<organism evidence="11 12">
    <name type="scientific">Undibacterium flavidum</name>
    <dbReference type="NCBI Taxonomy" id="2762297"/>
    <lineage>
        <taxon>Bacteria</taxon>
        <taxon>Pseudomonadati</taxon>
        <taxon>Pseudomonadota</taxon>
        <taxon>Betaproteobacteria</taxon>
        <taxon>Burkholderiales</taxon>
        <taxon>Oxalobacteraceae</taxon>
        <taxon>Undibacterium</taxon>
    </lineage>
</organism>
<reference evidence="11 12" key="1">
    <citation type="submission" date="2020-08" db="EMBL/GenBank/DDBJ databases">
        <title>Novel species isolated from subtropical streams in China.</title>
        <authorList>
            <person name="Lu H."/>
        </authorList>
    </citation>
    <scope>NUCLEOTIDE SEQUENCE [LARGE SCALE GENOMIC DNA]</scope>
    <source>
        <strain evidence="11 12">LX15W</strain>
    </source>
</reference>
<proteinExistence type="predicted"/>
<keyword evidence="4" id="KW-0645">Protease</keyword>